<dbReference type="SUPFAM" id="SSF64484">
    <property type="entry name" value="beta and beta-prime subunits of DNA dependent RNA-polymerase"/>
    <property type="match status" value="1"/>
</dbReference>
<proteinExistence type="predicted"/>
<dbReference type="Pfam" id="PF04992">
    <property type="entry name" value="RNA_pol_Rpb1_6"/>
    <property type="match status" value="1"/>
</dbReference>
<accession>A0A2G8RN12</accession>
<feature type="domain" description="RNA polymerase Rpb1" evidence="1">
    <location>
        <begin position="1"/>
        <end position="185"/>
    </location>
</feature>
<evidence type="ECO:0000313" key="2">
    <source>
        <dbReference type="EMBL" id="PIL22893.1"/>
    </source>
</evidence>
<comment type="caution">
    <text evidence="2">The sequence shown here is derived from an EMBL/GenBank/DDBJ whole genome shotgun (WGS) entry which is preliminary data.</text>
</comment>
<name>A0A2G8RN12_9APHY</name>
<reference evidence="2 3" key="1">
    <citation type="journal article" date="2015" name="Sci. Rep.">
        <title>Chromosome-level genome map provides insights into diverse defense mechanisms in the medicinal fungus Ganoderma sinense.</title>
        <authorList>
            <person name="Zhu Y."/>
            <person name="Xu J."/>
            <person name="Sun C."/>
            <person name="Zhou S."/>
            <person name="Xu H."/>
            <person name="Nelson D.R."/>
            <person name="Qian J."/>
            <person name="Song J."/>
            <person name="Luo H."/>
            <person name="Xiang L."/>
            <person name="Li Y."/>
            <person name="Xu Z."/>
            <person name="Ji A."/>
            <person name="Wang L."/>
            <person name="Lu S."/>
            <person name="Hayward A."/>
            <person name="Sun W."/>
            <person name="Li X."/>
            <person name="Schwartz D.C."/>
            <person name="Wang Y."/>
            <person name="Chen S."/>
        </authorList>
    </citation>
    <scope>NUCLEOTIDE SEQUENCE [LARGE SCALE GENOMIC DNA]</scope>
    <source>
        <strain evidence="2 3">ZZ0214-1</strain>
    </source>
</reference>
<evidence type="ECO:0000259" key="1">
    <source>
        <dbReference type="Pfam" id="PF04992"/>
    </source>
</evidence>
<protein>
    <recommendedName>
        <fullName evidence="1">RNA polymerase Rpb1 domain-containing protein</fullName>
    </recommendedName>
</protein>
<sequence length="242" mass="27746">MDGAFIERQNIETFGLNNMQFEHDFRVDVTDPSGGFLPGVLQAGLDDSSIDLQGKLDEEFAQLSDDRRLLRNWIFPRTDPGAPRYLPVNLQRIVQNAMQIFHIDRRKPSDLEPAYIIDSVRDLCDRLVVVRGESLLSKEAQQNATLLFHMLLRATFATHHVLERYDLNHEAFDWVLGEVEAKFNLSGQAHPRDSVTLATTSGLTVRPWRHATTQKPEHLQCSTYARSVHRQYFPQTNGAHHF</sequence>
<dbReference type="AlphaFoldDB" id="A0A2G8RN12"/>
<dbReference type="GO" id="GO:0003677">
    <property type="term" value="F:DNA binding"/>
    <property type="evidence" value="ECO:0007669"/>
    <property type="project" value="InterPro"/>
</dbReference>
<dbReference type="EMBL" id="AYKW01000069">
    <property type="protein sequence ID" value="PIL22893.1"/>
    <property type="molecule type" value="Genomic_DNA"/>
</dbReference>
<organism evidence="2 3">
    <name type="scientific">Ganoderma sinense ZZ0214-1</name>
    <dbReference type="NCBI Taxonomy" id="1077348"/>
    <lineage>
        <taxon>Eukaryota</taxon>
        <taxon>Fungi</taxon>
        <taxon>Dikarya</taxon>
        <taxon>Basidiomycota</taxon>
        <taxon>Agaricomycotina</taxon>
        <taxon>Agaricomycetes</taxon>
        <taxon>Polyporales</taxon>
        <taxon>Polyporaceae</taxon>
        <taxon>Ganoderma</taxon>
    </lineage>
</organism>
<evidence type="ECO:0000313" key="3">
    <source>
        <dbReference type="Proteomes" id="UP000230002"/>
    </source>
</evidence>
<dbReference type="Proteomes" id="UP000230002">
    <property type="component" value="Unassembled WGS sequence"/>
</dbReference>
<gene>
    <name evidence="2" type="ORF">GSI_15589</name>
</gene>
<dbReference type="OrthoDB" id="270392at2759"/>
<dbReference type="InterPro" id="IPR007075">
    <property type="entry name" value="RNA_pol_Rpb1_6"/>
</dbReference>
<keyword evidence="3" id="KW-1185">Reference proteome</keyword>
<dbReference type="GO" id="GO:0003899">
    <property type="term" value="F:DNA-directed RNA polymerase activity"/>
    <property type="evidence" value="ECO:0007669"/>
    <property type="project" value="InterPro"/>
</dbReference>
<dbReference type="GO" id="GO:0006351">
    <property type="term" value="P:DNA-templated transcription"/>
    <property type="evidence" value="ECO:0007669"/>
    <property type="project" value="InterPro"/>
</dbReference>
<dbReference type="STRING" id="1077348.A0A2G8RN12"/>